<reference evidence="2 3" key="1">
    <citation type="submission" date="2022-08" db="EMBL/GenBank/DDBJ databases">
        <title>Paenibacillus endoradicis sp. nov., Paenibacillus radicibacter sp. nov and Paenibacillus pararadicis sp. nov., three cold-adapted plant growth-promoting bacteria isolated from root of Larix gmelinii in Great Khingan.</title>
        <authorList>
            <person name="Xue H."/>
        </authorList>
    </citation>
    <scope>NUCLEOTIDE SEQUENCE [LARGE SCALE GENOMIC DNA]</scope>
    <source>
        <strain evidence="2 3">N5-1-1-5</strain>
    </source>
</reference>
<dbReference type="InterPro" id="IPR000182">
    <property type="entry name" value="GNAT_dom"/>
</dbReference>
<dbReference type="RefSeq" id="WP_258212141.1">
    <property type="nucleotide sequence ID" value="NZ_JANQBD010000002.1"/>
</dbReference>
<dbReference type="Proteomes" id="UP001300012">
    <property type="component" value="Unassembled WGS sequence"/>
</dbReference>
<dbReference type="Gene3D" id="3.40.630.30">
    <property type="match status" value="1"/>
</dbReference>
<organism evidence="2 3">
    <name type="scientific">Paenibacillus radicis</name>
    <name type="common">ex Xue et al. 2023</name>
    <dbReference type="NCBI Taxonomy" id="2972489"/>
    <lineage>
        <taxon>Bacteria</taxon>
        <taxon>Bacillati</taxon>
        <taxon>Bacillota</taxon>
        <taxon>Bacilli</taxon>
        <taxon>Bacillales</taxon>
        <taxon>Paenibacillaceae</taxon>
        <taxon>Paenibacillus</taxon>
    </lineage>
</organism>
<proteinExistence type="predicted"/>
<evidence type="ECO:0000313" key="3">
    <source>
        <dbReference type="Proteomes" id="UP001300012"/>
    </source>
</evidence>
<sequence>MRGGETMFCLKKVEKFSSDITSVMAQCIHNPDTEKMNRVLKTYEADPYRIVYAYYKESKDAAAAAIIGLKLNPEQKSAVILHIAVNHSLRGNGIGRNLVNEVISLHVLPQSKPKLIKTQLIFIGHVVS</sequence>
<feature type="domain" description="N-acetyltransferase" evidence="1">
    <location>
        <begin position="30"/>
        <end position="103"/>
    </location>
</feature>
<comment type="caution">
    <text evidence="2">The sequence shown here is derived from an EMBL/GenBank/DDBJ whole genome shotgun (WGS) entry which is preliminary data.</text>
</comment>
<dbReference type="EMBL" id="JANQBD010000002">
    <property type="protein sequence ID" value="MCR8630176.1"/>
    <property type="molecule type" value="Genomic_DNA"/>
</dbReference>
<dbReference type="InterPro" id="IPR016181">
    <property type="entry name" value="Acyl_CoA_acyltransferase"/>
</dbReference>
<gene>
    <name evidence="2" type="ORF">NV381_03070</name>
</gene>
<dbReference type="Pfam" id="PF00583">
    <property type="entry name" value="Acetyltransf_1"/>
    <property type="match status" value="1"/>
</dbReference>
<evidence type="ECO:0000313" key="2">
    <source>
        <dbReference type="EMBL" id="MCR8630176.1"/>
    </source>
</evidence>
<accession>A0ABT1YAF7</accession>
<dbReference type="SUPFAM" id="SSF55729">
    <property type="entry name" value="Acyl-CoA N-acyltransferases (Nat)"/>
    <property type="match status" value="1"/>
</dbReference>
<name>A0ABT1YAF7_9BACL</name>
<dbReference type="CDD" id="cd04301">
    <property type="entry name" value="NAT_SF"/>
    <property type="match status" value="1"/>
</dbReference>
<keyword evidence="3" id="KW-1185">Reference proteome</keyword>
<evidence type="ECO:0000259" key="1">
    <source>
        <dbReference type="Pfam" id="PF00583"/>
    </source>
</evidence>
<protein>
    <submittedName>
        <fullName evidence="2">GNAT family N-acetyltransferase</fullName>
    </submittedName>
</protein>